<dbReference type="InterPro" id="IPR057666">
    <property type="entry name" value="DrpA_SLOG"/>
</dbReference>
<comment type="similarity">
    <text evidence="1">Belongs to the DprA/Smf family.</text>
</comment>
<keyword evidence="5" id="KW-1185">Reference proteome</keyword>
<dbReference type="RefSeq" id="WP_325776184.1">
    <property type="nucleotide sequence ID" value="NZ_VTDN01000015.1"/>
</dbReference>
<reference evidence="4 5" key="1">
    <citation type="submission" date="2019-08" db="EMBL/GenBank/DDBJ databases">
        <title>Five species of Acinetobacter isolated from floral nectar and animal pollinators.</title>
        <authorList>
            <person name="Hendry T.A."/>
        </authorList>
    </citation>
    <scope>NUCLEOTIDE SEQUENCE [LARGE SCALE GENOMIC DNA]</scope>
    <source>
        <strain evidence="4 5">MD18.27</strain>
    </source>
</reference>
<evidence type="ECO:0000313" key="5">
    <source>
        <dbReference type="Proteomes" id="UP001339883"/>
    </source>
</evidence>
<protein>
    <submittedName>
        <fullName evidence="4">DNA-protecting protein DprA</fullName>
    </submittedName>
</protein>
<dbReference type="InterPro" id="IPR036388">
    <property type="entry name" value="WH-like_DNA-bd_sf"/>
</dbReference>
<evidence type="ECO:0000256" key="1">
    <source>
        <dbReference type="ARBA" id="ARBA00006525"/>
    </source>
</evidence>
<dbReference type="InterPro" id="IPR041614">
    <property type="entry name" value="DprA_WH"/>
</dbReference>
<dbReference type="Pfam" id="PF02481">
    <property type="entry name" value="DNA_processg_A"/>
    <property type="match status" value="1"/>
</dbReference>
<dbReference type="Gene3D" id="3.40.50.450">
    <property type="match status" value="1"/>
</dbReference>
<organism evidence="4 5">
    <name type="scientific">Acinetobacter pollinis</name>
    <dbReference type="NCBI Taxonomy" id="2605270"/>
    <lineage>
        <taxon>Bacteria</taxon>
        <taxon>Pseudomonadati</taxon>
        <taxon>Pseudomonadota</taxon>
        <taxon>Gammaproteobacteria</taxon>
        <taxon>Moraxellales</taxon>
        <taxon>Moraxellaceae</taxon>
        <taxon>Acinetobacter</taxon>
    </lineage>
</organism>
<evidence type="ECO:0000259" key="2">
    <source>
        <dbReference type="Pfam" id="PF02481"/>
    </source>
</evidence>
<proteinExistence type="inferred from homology"/>
<feature type="domain" description="Smf/DprA SLOG" evidence="2">
    <location>
        <begin position="88"/>
        <end position="295"/>
    </location>
</feature>
<comment type="caution">
    <text evidence="4">The sequence shown here is derived from an EMBL/GenBank/DDBJ whole genome shotgun (WGS) entry which is preliminary data.</text>
</comment>
<dbReference type="PANTHER" id="PTHR43022:SF1">
    <property type="entry name" value="PROTEIN SMF"/>
    <property type="match status" value="1"/>
</dbReference>
<accession>A0ABU6DVC1</accession>
<dbReference type="PANTHER" id="PTHR43022">
    <property type="entry name" value="PROTEIN SMF"/>
    <property type="match status" value="1"/>
</dbReference>
<name>A0ABU6DVC1_9GAMM</name>
<sequence>MLNPITSHQVAIIKLWHLVNHSLTTYYKLIEHFGSADYALLPSNIVEWSMLGIHASHIKRASQFSDLEVQHHLDSIIEKTIQYCDFVCTPADSTYPHQLQNYADKPPILFGQGNIQLLNTPSIAIIGSRKATKYGEKNGYDFAYYLSEKGFTVISGLAEGIDQAAHLGAISHHNTVAIMATGIDQTYPKHHQKLRQKILETGNTIITEFLPGTKPLQHHFPRRNRLVSGMSLGVVVVEARLPSGSLGTAKCAANQGKTVFAIPGNIHDKVYEGCHELIREGATLVFHPQQIIEDLSFSFGTISQTSEIHSSHEDIFIPVHLKNLYEQLSWQGQDLDQIASSLSLSTAEITAQLMELELLELCIQHAGQYSRLK</sequence>
<evidence type="ECO:0000259" key="3">
    <source>
        <dbReference type="Pfam" id="PF17782"/>
    </source>
</evidence>
<dbReference type="InterPro" id="IPR003488">
    <property type="entry name" value="DprA"/>
</dbReference>
<dbReference type="NCBIfam" id="TIGR00732">
    <property type="entry name" value="dprA"/>
    <property type="match status" value="1"/>
</dbReference>
<dbReference type="Pfam" id="PF17782">
    <property type="entry name" value="WHD_DprA"/>
    <property type="match status" value="1"/>
</dbReference>
<dbReference type="EMBL" id="VTDN01000015">
    <property type="protein sequence ID" value="MEB5477810.1"/>
    <property type="molecule type" value="Genomic_DNA"/>
</dbReference>
<feature type="domain" description="DprA winged helix" evidence="3">
    <location>
        <begin position="323"/>
        <end position="368"/>
    </location>
</feature>
<dbReference type="SUPFAM" id="SSF102405">
    <property type="entry name" value="MCP/YpsA-like"/>
    <property type="match status" value="1"/>
</dbReference>
<gene>
    <name evidence="4" type="primary">dprA</name>
    <name evidence="4" type="ORF">I2F25_12285</name>
</gene>
<dbReference type="Proteomes" id="UP001339883">
    <property type="component" value="Unassembled WGS sequence"/>
</dbReference>
<evidence type="ECO:0000313" key="4">
    <source>
        <dbReference type="EMBL" id="MEB5477810.1"/>
    </source>
</evidence>
<dbReference type="Gene3D" id="1.10.10.10">
    <property type="entry name" value="Winged helix-like DNA-binding domain superfamily/Winged helix DNA-binding domain"/>
    <property type="match status" value="1"/>
</dbReference>